<keyword evidence="1" id="KW-0472">Membrane</keyword>
<keyword evidence="3" id="KW-1185">Reference proteome</keyword>
<keyword evidence="1" id="KW-1133">Transmembrane helix</keyword>
<organism evidence="2 3">
    <name type="scientific">Lactococcus muris</name>
    <dbReference type="NCBI Taxonomy" id="2941330"/>
    <lineage>
        <taxon>Bacteria</taxon>
        <taxon>Bacillati</taxon>
        <taxon>Bacillota</taxon>
        <taxon>Bacilli</taxon>
        <taxon>Lactobacillales</taxon>
        <taxon>Streptococcaceae</taxon>
        <taxon>Lactococcus</taxon>
    </lineage>
</organism>
<reference evidence="2 3" key="1">
    <citation type="submission" date="2024-03" db="EMBL/GenBank/DDBJ databases">
        <title>Mouse gut bacterial collection (mGBC) of GemPharmatech.</title>
        <authorList>
            <person name="He Y."/>
            <person name="Dong L."/>
            <person name="Wu D."/>
            <person name="Gao X."/>
            <person name="Lin Z."/>
        </authorList>
    </citation>
    <scope>NUCLEOTIDE SEQUENCE [LARGE SCALE GENOMIC DNA]</scope>
    <source>
        <strain evidence="2 3">20-218</strain>
    </source>
</reference>
<evidence type="ECO:0000256" key="1">
    <source>
        <dbReference type="SAM" id="Phobius"/>
    </source>
</evidence>
<dbReference type="EMBL" id="JBCLSQ010000003">
    <property type="protein sequence ID" value="MEY8537229.1"/>
    <property type="molecule type" value="Genomic_DNA"/>
</dbReference>
<keyword evidence="1" id="KW-0812">Transmembrane</keyword>
<feature type="transmembrane region" description="Helical" evidence="1">
    <location>
        <begin position="6"/>
        <end position="24"/>
    </location>
</feature>
<name>A0ABV4D7H9_9LACT</name>
<dbReference type="RefSeq" id="WP_202231661.1">
    <property type="nucleotide sequence ID" value="NZ_JBCLSQ010000003.1"/>
</dbReference>
<dbReference type="Proteomes" id="UP001565242">
    <property type="component" value="Unassembled WGS sequence"/>
</dbReference>
<evidence type="ECO:0000313" key="3">
    <source>
        <dbReference type="Proteomes" id="UP001565242"/>
    </source>
</evidence>
<evidence type="ECO:0000313" key="2">
    <source>
        <dbReference type="EMBL" id="MEY8537229.1"/>
    </source>
</evidence>
<accession>A0ABV4D7H9</accession>
<comment type="caution">
    <text evidence="2">The sequence shown here is derived from an EMBL/GenBank/DDBJ whole genome shotgun (WGS) entry which is preliminary data.</text>
</comment>
<gene>
    <name evidence="2" type="ORF">AALM99_02045</name>
</gene>
<protein>
    <submittedName>
        <fullName evidence="2">Uncharacterized protein</fullName>
    </submittedName>
</protein>
<proteinExistence type="predicted"/>
<sequence length="75" mass="8127">MTVEQIVKGIIQLVIIFGGLWLIMAWKGGQIIKVIAGFFVISIAIAMLRGVDLFSIGWTIISAILKFMGFSVKGG</sequence>